<protein>
    <submittedName>
        <fullName evidence="1">Uncharacterized protein</fullName>
    </submittedName>
</protein>
<dbReference type="Proteomes" id="UP000199068">
    <property type="component" value="Unassembled WGS sequence"/>
</dbReference>
<keyword evidence="2" id="KW-1185">Reference proteome</keyword>
<sequence>MIKYYFLLQLELNLSNHMIFKIIKNSQDRCCEIGFLVLEDYRRPGTLEDFEYLKPVYEDGTFEWEDDGNLIVVSIYTYDEINQEEKESLLELASTLIEFKPNVNHRVDFFVSDELLEIKDKDWYNQRYYKSALQYLLNTLEKKINIDDLSEDDFNYLSQD</sequence>
<name>A0A1G9MPK7_9FIRM</name>
<dbReference type="EMBL" id="FNGW01000003">
    <property type="protein sequence ID" value="SDL76198.1"/>
    <property type="molecule type" value="Genomic_DNA"/>
</dbReference>
<organism evidence="1 2">
    <name type="scientific">Romboutsia lituseburensis DSM 797</name>
    <dbReference type="NCBI Taxonomy" id="1121325"/>
    <lineage>
        <taxon>Bacteria</taxon>
        <taxon>Bacillati</taxon>
        <taxon>Bacillota</taxon>
        <taxon>Clostridia</taxon>
        <taxon>Peptostreptococcales</taxon>
        <taxon>Peptostreptococcaceae</taxon>
        <taxon>Romboutsia</taxon>
    </lineage>
</organism>
<accession>A0A1G9MPK7</accession>
<gene>
    <name evidence="1" type="ORF">SAMN04515677_103308</name>
</gene>
<dbReference type="AlphaFoldDB" id="A0A1G9MPK7"/>
<evidence type="ECO:0000313" key="1">
    <source>
        <dbReference type="EMBL" id="SDL76198.1"/>
    </source>
</evidence>
<dbReference type="STRING" id="1121325.SAMN04515677_103308"/>
<dbReference type="RefSeq" id="WP_092725000.1">
    <property type="nucleotide sequence ID" value="NZ_FNGW01000003.1"/>
</dbReference>
<proteinExistence type="predicted"/>
<reference evidence="1 2" key="1">
    <citation type="submission" date="2016-10" db="EMBL/GenBank/DDBJ databases">
        <authorList>
            <person name="de Groot N.N."/>
        </authorList>
    </citation>
    <scope>NUCLEOTIDE SEQUENCE [LARGE SCALE GENOMIC DNA]</scope>
    <source>
        <strain evidence="1 2">DSM 797</strain>
    </source>
</reference>
<evidence type="ECO:0000313" key="2">
    <source>
        <dbReference type="Proteomes" id="UP000199068"/>
    </source>
</evidence>